<accession>A0A0R1UHS2</accession>
<dbReference type="Pfam" id="PF01569">
    <property type="entry name" value="PAP2"/>
    <property type="match status" value="1"/>
</dbReference>
<keyword evidence="1" id="KW-0812">Transmembrane</keyword>
<dbReference type="EMBL" id="AZFK01000030">
    <property type="protein sequence ID" value="KRL90389.1"/>
    <property type="molecule type" value="Genomic_DNA"/>
</dbReference>
<dbReference type="AlphaFoldDB" id="A0A0R1UHS2"/>
<dbReference type="InterPro" id="IPR000326">
    <property type="entry name" value="PAP2/HPO"/>
</dbReference>
<dbReference type="PANTHER" id="PTHR14969:SF13">
    <property type="entry name" value="AT30094P"/>
    <property type="match status" value="1"/>
</dbReference>
<feature type="transmembrane region" description="Helical" evidence="1">
    <location>
        <begin position="69"/>
        <end position="86"/>
    </location>
</feature>
<dbReference type="PANTHER" id="PTHR14969">
    <property type="entry name" value="SPHINGOSINE-1-PHOSPHATE PHOSPHOHYDROLASE"/>
    <property type="match status" value="1"/>
</dbReference>
<feature type="transmembrane region" description="Helical" evidence="1">
    <location>
        <begin position="93"/>
        <end position="113"/>
    </location>
</feature>
<keyword evidence="1" id="KW-0472">Membrane</keyword>
<feature type="transmembrane region" description="Helical" evidence="1">
    <location>
        <begin position="160"/>
        <end position="182"/>
    </location>
</feature>
<comment type="caution">
    <text evidence="3">The sequence shown here is derived from an EMBL/GenBank/DDBJ whole genome shotgun (WGS) entry which is preliminary data.</text>
</comment>
<dbReference type="Proteomes" id="UP000050816">
    <property type="component" value="Unassembled WGS sequence"/>
</dbReference>
<dbReference type="PATRIC" id="fig|1423760.3.peg.1465"/>
<proteinExistence type="predicted"/>
<keyword evidence="1" id="KW-1133">Transmembrane helix</keyword>
<evidence type="ECO:0000256" key="1">
    <source>
        <dbReference type="SAM" id="Phobius"/>
    </source>
</evidence>
<reference evidence="3 4" key="1">
    <citation type="journal article" date="2015" name="Genome Announc.">
        <title>Expanding the biotechnology potential of lactobacilli through comparative genomics of 213 strains and associated genera.</title>
        <authorList>
            <person name="Sun Z."/>
            <person name="Harris H.M."/>
            <person name="McCann A."/>
            <person name="Guo C."/>
            <person name="Argimon S."/>
            <person name="Zhang W."/>
            <person name="Yang X."/>
            <person name="Jeffery I.B."/>
            <person name="Cooney J.C."/>
            <person name="Kagawa T.F."/>
            <person name="Liu W."/>
            <person name="Song Y."/>
            <person name="Salvetti E."/>
            <person name="Wrobel A."/>
            <person name="Rasinkangas P."/>
            <person name="Parkhill J."/>
            <person name="Rea M.C."/>
            <person name="O'Sullivan O."/>
            <person name="Ritari J."/>
            <person name="Douillard F.P."/>
            <person name="Paul Ross R."/>
            <person name="Yang R."/>
            <person name="Briner A.E."/>
            <person name="Felis G.E."/>
            <person name="de Vos W.M."/>
            <person name="Barrangou R."/>
            <person name="Klaenhammer T.R."/>
            <person name="Caufield P.W."/>
            <person name="Cui Y."/>
            <person name="Zhang H."/>
            <person name="O'Toole P.W."/>
        </authorList>
    </citation>
    <scope>NUCLEOTIDE SEQUENCE [LARGE SCALE GENOMIC DNA]</scope>
    <source>
        <strain evidence="3 4">DSM 15946</strain>
    </source>
</reference>
<dbReference type="RefSeq" id="WP_056954565.1">
    <property type="nucleotide sequence ID" value="NZ_AZFK01000030.1"/>
</dbReference>
<name>A0A0R1UHS2_9LACO</name>
<dbReference type="SMART" id="SM00014">
    <property type="entry name" value="acidPPc"/>
    <property type="match status" value="1"/>
</dbReference>
<dbReference type="CDD" id="cd03392">
    <property type="entry name" value="PAP2_like_2"/>
    <property type="match status" value="1"/>
</dbReference>
<evidence type="ECO:0000259" key="2">
    <source>
        <dbReference type="SMART" id="SM00014"/>
    </source>
</evidence>
<dbReference type="SUPFAM" id="SSF48317">
    <property type="entry name" value="Acid phosphatase/Vanadium-dependent haloperoxidase"/>
    <property type="match status" value="1"/>
</dbReference>
<organism evidence="3 4">
    <name type="scientific">Limosilactobacillus ingluviei DSM 15946</name>
    <dbReference type="NCBI Taxonomy" id="1423760"/>
    <lineage>
        <taxon>Bacteria</taxon>
        <taxon>Bacillati</taxon>
        <taxon>Bacillota</taxon>
        <taxon>Bacilli</taxon>
        <taxon>Lactobacillales</taxon>
        <taxon>Lactobacillaceae</taxon>
        <taxon>Limosilactobacillus</taxon>
    </lineage>
</organism>
<feature type="transmembrane region" description="Helical" evidence="1">
    <location>
        <begin position="188"/>
        <end position="209"/>
    </location>
</feature>
<protein>
    <submittedName>
        <fullName evidence="3">Phosphatase</fullName>
    </submittedName>
</protein>
<dbReference type="Gene3D" id="1.20.144.10">
    <property type="entry name" value="Phosphatidic acid phosphatase type 2/haloperoxidase"/>
    <property type="match status" value="1"/>
</dbReference>
<evidence type="ECO:0000313" key="4">
    <source>
        <dbReference type="Proteomes" id="UP000050816"/>
    </source>
</evidence>
<gene>
    <name evidence="3" type="ORF">FC43_GL001398</name>
</gene>
<feature type="domain" description="Phosphatidic acid phosphatase type 2/haloperoxidase" evidence="2">
    <location>
        <begin position="88"/>
        <end position="203"/>
    </location>
</feature>
<feature type="transmembrane region" description="Helical" evidence="1">
    <location>
        <begin position="12"/>
        <end position="28"/>
    </location>
</feature>
<evidence type="ECO:0000313" key="3">
    <source>
        <dbReference type="EMBL" id="KRL90389.1"/>
    </source>
</evidence>
<sequence>MLIENDANRWQRLLVSGVLFVVVGAMVYKNTMLIGTLDSVLQALFTNNHPNATGGMKTLMTLISFLGEPKLDLVWAFLIAFLLWGFKYKIPALWSLGVIIGGDALGTIAKHLVKRVRPAQHMAADNGYSFPSGHVLGAFLVAGILMLVVIPLIQRAAVRVICQLLLIFYVVLLAISRVYLYAHFPMDTVGAMLLAYTWLQVAEYLYVIIAPRLSHWQLVANSRY</sequence>
<dbReference type="InterPro" id="IPR036938">
    <property type="entry name" value="PAP2/HPO_sf"/>
</dbReference>
<feature type="transmembrane region" description="Helical" evidence="1">
    <location>
        <begin position="133"/>
        <end position="153"/>
    </location>
</feature>